<proteinExistence type="predicted"/>
<name>A0AB39VK90_9GAMM</name>
<reference evidence="1" key="1">
    <citation type="submission" date="2024-07" db="EMBL/GenBank/DDBJ databases">
        <authorList>
            <person name="Biller S.J."/>
        </authorList>
    </citation>
    <scope>NUCLEOTIDE SEQUENCE</scope>
    <source>
        <strain evidence="1">WC2420</strain>
    </source>
</reference>
<dbReference type="EMBL" id="CP165628">
    <property type="protein sequence ID" value="XDU70835.1"/>
    <property type="molecule type" value="Genomic_DNA"/>
</dbReference>
<dbReference type="RefSeq" id="WP_369788280.1">
    <property type="nucleotide sequence ID" value="NZ_CP165628.1"/>
</dbReference>
<organism evidence="1">
    <name type="scientific">Rouxiella sp. WC2420</name>
    <dbReference type="NCBI Taxonomy" id="3234145"/>
    <lineage>
        <taxon>Bacteria</taxon>
        <taxon>Pseudomonadati</taxon>
        <taxon>Pseudomonadota</taxon>
        <taxon>Gammaproteobacteria</taxon>
        <taxon>Enterobacterales</taxon>
        <taxon>Yersiniaceae</taxon>
        <taxon>Rouxiella</taxon>
    </lineage>
</organism>
<sequence>MSNIITNSSHDRPLELTNKRQLTDMESIMSNTLINKKDLSNDKEYLNKFYYFFFEKICFQNEKINEEKEETLKW</sequence>
<dbReference type="AlphaFoldDB" id="A0AB39VK90"/>
<evidence type="ECO:0000313" key="1">
    <source>
        <dbReference type="EMBL" id="XDU70835.1"/>
    </source>
</evidence>
<gene>
    <name evidence="1" type="ORF">AB3G37_14785</name>
</gene>
<accession>A0AB39VK90</accession>
<protein>
    <submittedName>
        <fullName evidence="1">Uncharacterized protein</fullName>
    </submittedName>
</protein>